<evidence type="ECO:0000313" key="3">
    <source>
        <dbReference type="Proteomes" id="UP000035932"/>
    </source>
</evidence>
<evidence type="ECO:0000256" key="1">
    <source>
        <dbReference type="SAM" id="MobiDB-lite"/>
    </source>
</evidence>
<dbReference type="STRING" id="66430.ACS04_00955"/>
<proteinExistence type="predicted"/>
<dbReference type="AlphaFoldDB" id="A0A0J6XZ93"/>
<dbReference type="Proteomes" id="UP000035932">
    <property type="component" value="Unassembled WGS sequence"/>
</dbReference>
<accession>A0A0J6XZ93</accession>
<comment type="caution">
    <text evidence="2">The sequence shown here is derived from an EMBL/GenBank/DDBJ whole genome shotgun (WGS) entry which is preliminary data.</text>
</comment>
<evidence type="ECO:0000313" key="2">
    <source>
        <dbReference type="EMBL" id="KMO99592.1"/>
    </source>
</evidence>
<dbReference type="EMBL" id="LFML01000006">
    <property type="protein sequence ID" value="KMO99592.1"/>
    <property type="molecule type" value="Genomic_DNA"/>
</dbReference>
<feature type="region of interest" description="Disordered" evidence="1">
    <location>
        <begin position="1"/>
        <end position="23"/>
    </location>
</feature>
<feature type="compositionally biased region" description="Low complexity" evidence="1">
    <location>
        <begin position="145"/>
        <end position="155"/>
    </location>
</feature>
<evidence type="ECO:0008006" key="4">
    <source>
        <dbReference type="Google" id="ProtNLM"/>
    </source>
</evidence>
<keyword evidence="3" id="KW-1185">Reference proteome</keyword>
<feature type="compositionally biased region" description="Pro residues" evidence="1">
    <location>
        <begin position="156"/>
        <end position="179"/>
    </location>
</feature>
<organism evidence="2 3">
    <name type="scientific">Streptomyces roseus</name>
    <dbReference type="NCBI Taxonomy" id="66430"/>
    <lineage>
        <taxon>Bacteria</taxon>
        <taxon>Bacillati</taxon>
        <taxon>Actinomycetota</taxon>
        <taxon>Actinomycetes</taxon>
        <taxon>Kitasatosporales</taxon>
        <taxon>Streptomycetaceae</taxon>
        <taxon>Streptomyces</taxon>
    </lineage>
</organism>
<dbReference type="PATRIC" id="fig|66430.4.peg.5483"/>
<reference evidence="2 3" key="1">
    <citation type="submission" date="2015-06" db="EMBL/GenBank/DDBJ databases">
        <title>Recapitulation of the evolution of biosynthetic gene clusters reveals hidden chemical diversity on bacterial genomes.</title>
        <authorList>
            <person name="Cruz-Morales P."/>
            <person name="Martinez-Guerrero C."/>
            <person name="Morales-Escalante M.A."/>
            <person name="Yanez-Guerra L.A."/>
            <person name="Kopp J.F."/>
            <person name="Feldmann J."/>
            <person name="Ramos-Aboites H.E."/>
            <person name="Barona-Gomez F."/>
        </authorList>
    </citation>
    <scope>NUCLEOTIDE SEQUENCE [LARGE SCALE GENOMIC DNA]</scope>
    <source>
        <strain evidence="2 3">ATCC 31245</strain>
    </source>
</reference>
<name>A0A0J6XZ93_9ACTN</name>
<gene>
    <name evidence="2" type="ORF">ACS04_00955</name>
</gene>
<protein>
    <recommendedName>
        <fullName evidence="4">DNA-binding protein</fullName>
    </recommendedName>
</protein>
<dbReference type="OrthoDB" id="9178552at2"/>
<feature type="region of interest" description="Disordered" evidence="1">
    <location>
        <begin position="114"/>
        <end position="188"/>
    </location>
</feature>
<feature type="compositionally biased region" description="Pro residues" evidence="1">
    <location>
        <begin position="122"/>
        <end position="144"/>
    </location>
</feature>
<sequence>MALEHPSAPTRTSPGLHPGTPRSGVIHVNRRHASHFTVVGNHLLQHRGLSATAIGVAGYIQSLPEGAPIGIRALVARFPEGEMRISAALRELERHGYLERRRERLDTGRVVTRTYSYNQPNHPTPGAPPPPPPAREPDPEPGPADPRGAAEGADPGPAPVPAGEPAPVPAGEPAPPPQAPVSEAVPRPLHPGAAGLLAGLRLHDPRLLLSERDVQRLAPDVSAWLDRGADPAAVGLTLSANLPERMRSPASVLAYRLKALLPPRLPAPPAPTPVSRPDPFQTCDGCDRAFRAPHPGRCRDCPPPGSRAAA</sequence>